<dbReference type="InterPro" id="IPR000169">
    <property type="entry name" value="Pept_cys_AS"/>
</dbReference>
<protein>
    <submittedName>
        <fullName evidence="4">Lectin like domain-containing protein</fullName>
    </submittedName>
</protein>
<feature type="compositionally biased region" description="Acidic residues" evidence="1">
    <location>
        <begin position="754"/>
        <end position="763"/>
    </location>
</feature>
<dbReference type="Gene3D" id="3.90.70.10">
    <property type="entry name" value="Cysteine proteinases"/>
    <property type="match status" value="1"/>
</dbReference>
<evidence type="ECO:0000256" key="1">
    <source>
        <dbReference type="SAM" id="MobiDB-lite"/>
    </source>
</evidence>
<sequence>MKSNHDVNSEGAMVKRSTNHVSRILFSACAVLSLTALLTCGLLATQTPTVAGATNVSLTEKLLAAADQMINNKGYDPYSYAEGAVSLASDEVSSLPEKYDLRDPNGDGDRSDSVVTSVKLQNPWGTCWAFAAMVACETSILSDAGKTAAETGLDLSELQLAAAVFRSDGAPASAVGEAQAGEGIHNNTSDPNAGLDAGGVSGYFSSVFGAGIGPVLESSAPYKNAEGIKLCTATSPSGEVQTMVLTDEKIKQKEAEGYKIVPDYWAGNTKITNPDGSQGTLIPTWTISDDLWNKSILKLENSNNLPNTRKLDSDGKYLGTDMQAVSAIKSELTSGRGVLIFFCADTSLPDEETTDPRYINEKWAHYTYEPKSGNHVVTIVGYDDTYSRTNFGDGVNNLPEGDGAWIVKNSWGASTNEFPNKGDGDWGIEENGEHTGYFYLSYYDQSITEPQTFDFDENSYENNSETHVDQYDYMAKDTNLRTSEDTKISEANIYTASEDFALSSLACDVALPNTTVTYDVYLLDDQAEIPDDESHSTKVLTTEATFTYGGYHRVTLDATSQVAIRKGQRYAVVTTQKCNDDGKYYLAIPYCESTIEIHSEFTTDKTLTVEAKINEGESMVGLSNGNWEDMTDVAAEIKEKNPTFVCDNLSIKSYGVPGDFATKDSLTSLKLKVAEAKAALDTTEISADGSDIVSTEQWMTQAEYDALNVAISNAEELLSLAGEDYNAATSPTQEKVDAALAALTWETHAGTKDGDDDSDDDSDHDAIPNDEGRNNPAGKDAKTETEGTKSPVQASLAKTGDDTTTLMTAAIAMTIASTIMLAGSIAARGGRKE</sequence>
<evidence type="ECO:0000259" key="3">
    <source>
        <dbReference type="SMART" id="SM00645"/>
    </source>
</evidence>
<feature type="compositionally biased region" description="Basic and acidic residues" evidence="1">
    <location>
        <begin position="764"/>
        <end position="787"/>
    </location>
</feature>
<feature type="region of interest" description="Disordered" evidence="1">
    <location>
        <begin position="749"/>
        <end position="799"/>
    </location>
</feature>
<name>A0AA43UBB7_9ACTN</name>
<dbReference type="InterPro" id="IPR040528">
    <property type="entry name" value="Lectin-like"/>
</dbReference>
<gene>
    <name evidence="4" type="ORF">Q3982_07270</name>
</gene>
<dbReference type="SUPFAM" id="SSF54001">
    <property type="entry name" value="Cysteine proteinases"/>
    <property type="match status" value="1"/>
</dbReference>
<evidence type="ECO:0000256" key="2">
    <source>
        <dbReference type="SAM" id="Phobius"/>
    </source>
</evidence>
<evidence type="ECO:0000313" key="4">
    <source>
        <dbReference type="EMBL" id="MDO4842457.1"/>
    </source>
</evidence>
<keyword evidence="2" id="KW-0472">Membrane</keyword>
<reference evidence="4" key="1">
    <citation type="submission" date="2023-07" db="EMBL/GenBank/DDBJ databases">
        <title>Between Cages and Wild: Unraveling the Impact of Captivity on Animal Microbiomes and Antimicrobial Resistance.</title>
        <authorList>
            <person name="Schmartz G.P."/>
            <person name="Rehner J."/>
            <person name="Schuff M.J."/>
            <person name="Becker S.L."/>
            <person name="Kravczyk M."/>
            <person name="Gurevich A."/>
            <person name="Francke R."/>
            <person name="Mueller R."/>
            <person name="Keller V."/>
            <person name="Keller A."/>
        </authorList>
    </citation>
    <scope>NUCLEOTIDE SEQUENCE</scope>
    <source>
        <strain evidence="4">S12M_St_49</strain>
    </source>
</reference>
<feature type="transmembrane region" description="Helical" evidence="2">
    <location>
        <begin position="806"/>
        <end position="827"/>
    </location>
</feature>
<proteinExistence type="predicted"/>
<organism evidence="4 5">
    <name type="scientific">Phoenicibacter congonensis</name>
    <dbReference type="NCBI Taxonomy" id="1944646"/>
    <lineage>
        <taxon>Bacteria</taxon>
        <taxon>Bacillati</taxon>
        <taxon>Actinomycetota</taxon>
        <taxon>Coriobacteriia</taxon>
        <taxon>Eggerthellales</taxon>
        <taxon>Eggerthellaceae</taxon>
        <taxon>Phoenicibacter</taxon>
    </lineage>
</organism>
<comment type="caution">
    <text evidence="4">The sequence shown here is derived from an EMBL/GenBank/DDBJ whole genome shotgun (WGS) entry which is preliminary data.</text>
</comment>
<dbReference type="InterPro" id="IPR038765">
    <property type="entry name" value="Papain-like_cys_pep_sf"/>
</dbReference>
<keyword evidence="5" id="KW-1185">Reference proteome</keyword>
<evidence type="ECO:0000313" key="5">
    <source>
        <dbReference type="Proteomes" id="UP001168575"/>
    </source>
</evidence>
<dbReference type="Pfam" id="PF18560">
    <property type="entry name" value="Lectin_like"/>
    <property type="match status" value="1"/>
</dbReference>
<dbReference type="EMBL" id="JAUMVS010000177">
    <property type="protein sequence ID" value="MDO4842457.1"/>
    <property type="molecule type" value="Genomic_DNA"/>
</dbReference>
<dbReference type="PROSITE" id="PS00139">
    <property type="entry name" value="THIOL_PROTEASE_CYS"/>
    <property type="match status" value="1"/>
</dbReference>
<keyword evidence="2" id="KW-0812">Transmembrane</keyword>
<dbReference type="Proteomes" id="UP001168575">
    <property type="component" value="Unassembled WGS sequence"/>
</dbReference>
<dbReference type="GO" id="GO:0006508">
    <property type="term" value="P:proteolysis"/>
    <property type="evidence" value="ECO:0007669"/>
    <property type="project" value="InterPro"/>
</dbReference>
<dbReference type="AlphaFoldDB" id="A0AA43UBB7"/>
<feature type="domain" description="Peptidase C1A papain C-terminal" evidence="3">
    <location>
        <begin position="95"/>
        <end position="445"/>
    </location>
</feature>
<keyword evidence="2" id="KW-1133">Transmembrane helix</keyword>
<dbReference type="InterPro" id="IPR000668">
    <property type="entry name" value="Peptidase_C1A_C"/>
</dbReference>
<accession>A0AA43UBB7</accession>
<dbReference type="SMART" id="SM00645">
    <property type="entry name" value="Pept_C1"/>
    <property type="match status" value="1"/>
</dbReference>
<dbReference type="GO" id="GO:0008234">
    <property type="term" value="F:cysteine-type peptidase activity"/>
    <property type="evidence" value="ECO:0007669"/>
    <property type="project" value="InterPro"/>
</dbReference>